<dbReference type="Pfam" id="PF17784">
    <property type="entry name" value="Sulfotransfer_4"/>
    <property type="match status" value="1"/>
</dbReference>
<dbReference type="InterPro" id="IPR027417">
    <property type="entry name" value="P-loop_NTPase"/>
</dbReference>
<evidence type="ECO:0000313" key="1">
    <source>
        <dbReference type="EMBL" id="GAA3698772.1"/>
    </source>
</evidence>
<protein>
    <submittedName>
        <fullName evidence="1">Sulfotransferase family protein</fullName>
    </submittedName>
</protein>
<sequence>MEVIGAGFGRTGTRSLQAALELLGFGPCYHMASVMEEPYRVRQWLEIAEGRSRDWDTLFAGFRSAVDWPTSAYWRELAVHYPEAKVVLTVRDPAHWYDSISQTIFRSALEQRGRLPVRRRVIRRLVEWRAPDYALYPRMAKAAFIDPIFDGRIDERDHLIEVFERHSAEVRAALPAERLLVIEPGDGWEPLCAFLGVPVPEVAYPRLNDRAAFHHDRSRNMSRLILRGH</sequence>
<reference evidence="2" key="1">
    <citation type="journal article" date="2019" name="Int. J. Syst. Evol. Microbiol.">
        <title>The Global Catalogue of Microorganisms (GCM) 10K type strain sequencing project: providing services to taxonomists for standard genome sequencing and annotation.</title>
        <authorList>
            <consortium name="The Broad Institute Genomics Platform"/>
            <consortium name="The Broad Institute Genome Sequencing Center for Infectious Disease"/>
            <person name="Wu L."/>
            <person name="Ma J."/>
        </authorList>
    </citation>
    <scope>NUCLEOTIDE SEQUENCE [LARGE SCALE GENOMIC DNA]</scope>
    <source>
        <strain evidence="2">JCM 16904</strain>
    </source>
</reference>
<dbReference type="Proteomes" id="UP001500902">
    <property type="component" value="Unassembled WGS sequence"/>
</dbReference>
<dbReference type="Gene3D" id="3.40.50.300">
    <property type="entry name" value="P-loop containing nucleotide triphosphate hydrolases"/>
    <property type="match status" value="1"/>
</dbReference>
<organism evidence="1 2">
    <name type="scientific">Nonomuraea antimicrobica</name>
    <dbReference type="NCBI Taxonomy" id="561173"/>
    <lineage>
        <taxon>Bacteria</taxon>
        <taxon>Bacillati</taxon>
        <taxon>Actinomycetota</taxon>
        <taxon>Actinomycetes</taxon>
        <taxon>Streptosporangiales</taxon>
        <taxon>Streptosporangiaceae</taxon>
        <taxon>Nonomuraea</taxon>
    </lineage>
</organism>
<dbReference type="RefSeq" id="WP_344889438.1">
    <property type="nucleotide sequence ID" value="NZ_BAAAZP010000156.1"/>
</dbReference>
<name>A0ABP7D4V1_9ACTN</name>
<proteinExistence type="predicted"/>
<accession>A0ABP7D4V1</accession>
<dbReference type="SUPFAM" id="SSF52540">
    <property type="entry name" value="P-loop containing nucleoside triphosphate hydrolases"/>
    <property type="match status" value="1"/>
</dbReference>
<dbReference type="InterPro" id="IPR040632">
    <property type="entry name" value="Sulfotransfer_4"/>
</dbReference>
<keyword evidence="2" id="KW-1185">Reference proteome</keyword>
<evidence type="ECO:0000313" key="2">
    <source>
        <dbReference type="Proteomes" id="UP001500902"/>
    </source>
</evidence>
<gene>
    <name evidence="1" type="ORF">GCM10022224_075890</name>
</gene>
<dbReference type="EMBL" id="BAAAZP010000156">
    <property type="protein sequence ID" value="GAA3698772.1"/>
    <property type="molecule type" value="Genomic_DNA"/>
</dbReference>
<dbReference type="PANTHER" id="PTHR36978:SF4">
    <property type="entry name" value="P-LOOP CONTAINING NUCLEOSIDE TRIPHOSPHATE HYDROLASE PROTEIN"/>
    <property type="match status" value="1"/>
</dbReference>
<dbReference type="PANTHER" id="PTHR36978">
    <property type="entry name" value="P-LOOP CONTAINING NUCLEOTIDE TRIPHOSPHATE HYDROLASE"/>
    <property type="match status" value="1"/>
</dbReference>
<comment type="caution">
    <text evidence="1">The sequence shown here is derived from an EMBL/GenBank/DDBJ whole genome shotgun (WGS) entry which is preliminary data.</text>
</comment>